<organism evidence="4 5">
    <name type="scientific">Ectopseudomonas mendocina</name>
    <name type="common">Pseudomonas mendocina</name>
    <dbReference type="NCBI Taxonomy" id="300"/>
    <lineage>
        <taxon>Bacteria</taxon>
        <taxon>Pseudomonadati</taxon>
        <taxon>Pseudomonadota</taxon>
        <taxon>Gammaproteobacteria</taxon>
        <taxon>Pseudomonadales</taxon>
        <taxon>Pseudomonadaceae</taxon>
        <taxon>Ectopseudomonas</taxon>
    </lineage>
</organism>
<evidence type="ECO:0000313" key="4">
    <source>
        <dbReference type="EMBL" id="SUD38600.1"/>
    </source>
</evidence>
<evidence type="ECO:0000256" key="1">
    <source>
        <dbReference type="ARBA" id="ARBA00022679"/>
    </source>
</evidence>
<dbReference type="RefSeq" id="WP_115290742.1">
    <property type="nucleotide sequence ID" value="NZ_UGUU01000001.1"/>
</dbReference>
<dbReference type="GO" id="GO:0016747">
    <property type="term" value="F:acyltransferase activity, transferring groups other than amino-acyl groups"/>
    <property type="evidence" value="ECO:0007669"/>
    <property type="project" value="InterPro"/>
</dbReference>
<dbReference type="SUPFAM" id="SSF55729">
    <property type="entry name" value="Acyl-CoA N-acyltransferases (Nat)"/>
    <property type="match status" value="1"/>
</dbReference>
<dbReference type="EC" id="2.3.1.-" evidence="4"/>
<name>A0A379IQS7_ECTME</name>
<dbReference type="Proteomes" id="UP000254260">
    <property type="component" value="Unassembled WGS sequence"/>
</dbReference>
<dbReference type="OrthoDB" id="9789605at2"/>
<keyword evidence="1 4" id="KW-0808">Transferase</keyword>
<dbReference type="PROSITE" id="PS51186">
    <property type="entry name" value="GNAT"/>
    <property type="match status" value="1"/>
</dbReference>
<evidence type="ECO:0000259" key="3">
    <source>
        <dbReference type="PROSITE" id="PS51186"/>
    </source>
</evidence>
<evidence type="ECO:0000313" key="5">
    <source>
        <dbReference type="Proteomes" id="UP000254260"/>
    </source>
</evidence>
<dbReference type="InterPro" id="IPR000182">
    <property type="entry name" value="GNAT_dom"/>
</dbReference>
<gene>
    <name evidence="4" type="primary">yjaB_2</name>
    <name evidence="4" type="ORF">NCTC10899_01388</name>
</gene>
<accession>A0A379IQS7</accession>
<dbReference type="Gene3D" id="3.40.630.30">
    <property type="match status" value="1"/>
</dbReference>
<dbReference type="InterPro" id="IPR016181">
    <property type="entry name" value="Acyl_CoA_acyltransferase"/>
</dbReference>
<reference evidence="4 5" key="1">
    <citation type="submission" date="2018-06" db="EMBL/GenBank/DDBJ databases">
        <authorList>
            <consortium name="Pathogen Informatics"/>
            <person name="Doyle S."/>
        </authorList>
    </citation>
    <scope>NUCLEOTIDE SEQUENCE [LARGE SCALE GENOMIC DNA]</scope>
    <source>
        <strain evidence="4 5">NCTC10899</strain>
    </source>
</reference>
<dbReference type="PANTHER" id="PTHR43800">
    <property type="entry name" value="PEPTIDYL-LYSINE N-ACETYLTRANSFERASE YJAB"/>
    <property type="match status" value="1"/>
</dbReference>
<keyword evidence="2 4" id="KW-0012">Acyltransferase</keyword>
<protein>
    <submittedName>
        <fullName evidence="4">N-acetyltransferase GCN5</fullName>
        <ecNumber evidence="4">2.3.1.-</ecNumber>
    </submittedName>
</protein>
<dbReference type="EMBL" id="UGUU01000001">
    <property type="protein sequence ID" value="SUD38600.1"/>
    <property type="molecule type" value="Genomic_DNA"/>
</dbReference>
<feature type="domain" description="N-acetyltransferase" evidence="3">
    <location>
        <begin position="3"/>
        <end position="148"/>
    </location>
</feature>
<evidence type="ECO:0000256" key="2">
    <source>
        <dbReference type="ARBA" id="ARBA00023315"/>
    </source>
</evidence>
<dbReference type="Pfam" id="PF13673">
    <property type="entry name" value="Acetyltransf_10"/>
    <property type="match status" value="1"/>
</dbReference>
<dbReference type="AlphaFoldDB" id="A0A379IQS7"/>
<dbReference type="PANTHER" id="PTHR43800:SF1">
    <property type="entry name" value="PEPTIDYL-LYSINE N-ACETYLTRANSFERASE YJAB"/>
    <property type="match status" value="1"/>
</dbReference>
<dbReference type="CDD" id="cd04301">
    <property type="entry name" value="NAT_SF"/>
    <property type="match status" value="1"/>
</dbReference>
<dbReference type="NCBIfam" id="NF007807">
    <property type="entry name" value="PRK10514.1"/>
    <property type="match status" value="1"/>
</dbReference>
<proteinExistence type="predicted"/>
<sequence length="148" mass="16384">MPLTLDTPTDTELPTLVEIWEAAVRATHHFLPESDLQVIKPLLREQYFPAVQLTCARDESGRVLGFLGTSEGMVEMLFVDPACHGHGVGKRLMLHAIDELGATRVDVNEQNPQAVGFYQHLGFVVTDRSRLDGAGRPFPILHMKLATP</sequence>